<name>A0A0C9UZY1_SPHS4</name>
<reference evidence="3 4" key="1">
    <citation type="submission" date="2014-06" db="EMBL/GenBank/DDBJ databases">
        <title>Evolutionary Origins and Diversification of the Mycorrhizal Mutualists.</title>
        <authorList>
            <consortium name="DOE Joint Genome Institute"/>
            <consortium name="Mycorrhizal Genomics Consortium"/>
            <person name="Kohler A."/>
            <person name="Kuo A."/>
            <person name="Nagy L.G."/>
            <person name="Floudas D."/>
            <person name="Copeland A."/>
            <person name="Barry K.W."/>
            <person name="Cichocki N."/>
            <person name="Veneault-Fourrey C."/>
            <person name="LaButti K."/>
            <person name="Lindquist E.A."/>
            <person name="Lipzen A."/>
            <person name="Lundell T."/>
            <person name="Morin E."/>
            <person name="Murat C."/>
            <person name="Riley R."/>
            <person name="Ohm R."/>
            <person name="Sun H."/>
            <person name="Tunlid A."/>
            <person name="Henrissat B."/>
            <person name="Grigoriev I.V."/>
            <person name="Hibbett D.S."/>
            <person name="Martin F."/>
        </authorList>
    </citation>
    <scope>NUCLEOTIDE SEQUENCE [LARGE SCALE GENOMIC DNA]</scope>
    <source>
        <strain evidence="3 4">SS14</strain>
    </source>
</reference>
<organism evidence="3 4">
    <name type="scientific">Sphaerobolus stellatus (strain SS14)</name>
    <dbReference type="NCBI Taxonomy" id="990650"/>
    <lineage>
        <taxon>Eukaryota</taxon>
        <taxon>Fungi</taxon>
        <taxon>Dikarya</taxon>
        <taxon>Basidiomycota</taxon>
        <taxon>Agaricomycotina</taxon>
        <taxon>Agaricomycetes</taxon>
        <taxon>Phallomycetidae</taxon>
        <taxon>Geastrales</taxon>
        <taxon>Sphaerobolaceae</taxon>
        <taxon>Sphaerobolus</taxon>
    </lineage>
</organism>
<evidence type="ECO:0000256" key="1">
    <source>
        <dbReference type="SAM" id="Phobius"/>
    </source>
</evidence>
<feature type="transmembrane region" description="Helical" evidence="1">
    <location>
        <begin position="18"/>
        <end position="36"/>
    </location>
</feature>
<proteinExistence type="predicted"/>
<evidence type="ECO:0000259" key="2">
    <source>
        <dbReference type="Pfam" id="PF20151"/>
    </source>
</evidence>
<keyword evidence="4" id="KW-1185">Reference proteome</keyword>
<keyword evidence="1" id="KW-0812">Transmembrane</keyword>
<evidence type="ECO:0000313" key="4">
    <source>
        <dbReference type="Proteomes" id="UP000054279"/>
    </source>
</evidence>
<dbReference type="OrthoDB" id="3349377at2759"/>
<protein>
    <recommendedName>
        <fullName evidence="2">DUF6533 domain-containing protein</fullName>
    </recommendedName>
</protein>
<dbReference type="EMBL" id="KN837255">
    <property type="protein sequence ID" value="KIJ30740.1"/>
    <property type="molecule type" value="Genomic_DNA"/>
</dbReference>
<gene>
    <name evidence="3" type="ORF">M422DRAFT_53643</name>
</gene>
<dbReference type="HOGENOM" id="CLU_950507_0_0_1"/>
<keyword evidence="1" id="KW-0472">Membrane</keyword>
<dbReference type="AlphaFoldDB" id="A0A0C9UZY1"/>
<accession>A0A0C9UZY1</accession>
<sequence>MDLLQEFRDTVEDYRTTSLLFVSATVLLSYEIFLTLGEEFKSIWLSSWSPITILHVLVRYYALCYMMINSYASISAHLTGTFCSRFYPFEIWGAAIIVPVADIILLLRIYSLYSANKKIGALLVVLWIVESAVCFRFQRFGRLTDQKQTVFGLIASGFEGTAQDPNPLSGVLPGCFAHNPFRSVIVLNSGAIVIPVQGQQLVSRDSEQWVYRQGWGIILPCHSHYYQSNSPLESAGQGWEVAIVAITAGMMVLNLRSSVRNPSDEWTTDTYILSGDDIEGGQFTSLILVDIDQ</sequence>
<dbReference type="Proteomes" id="UP000054279">
    <property type="component" value="Unassembled WGS sequence"/>
</dbReference>
<feature type="domain" description="DUF6533" evidence="2">
    <location>
        <begin position="21"/>
        <end position="63"/>
    </location>
</feature>
<feature type="transmembrane region" description="Helical" evidence="1">
    <location>
        <begin position="89"/>
        <end position="113"/>
    </location>
</feature>
<evidence type="ECO:0000313" key="3">
    <source>
        <dbReference type="EMBL" id="KIJ30740.1"/>
    </source>
</evidence>
<dbReference type="InterPro" id="IPR045340">
    <property type="entry name" value="DUF6533"/>
</dbReference>
<feature type="transmembrane region" description="Helical" evidence="1">
    <location>
        <begin position="119"/>
        <end position="137"/>
    </location>
</feature>
<dbReference type="Pfam" id="PF20151">
    <property type="entry name" value="DUF6533"/>
    <property type="match status" value="1"/>
</dbReference>
<keyword evidence="1" id="KW-1133">Transmembrane helix</keyword>
<feature type="transmembrane region" description="Helical" evidence="1">
    <location>
        <begin position="48"/>
        <end position="68"/>
    </location>
</feature>